<feature type="domain" description="Retrovirus-related Pol polyprotein from transposon TNT 1-94-like beta-barrel" evidence="2">
    <location>
        <begin position="187"/>
        <end position="223"/>
    </location>
</feature>
<evidence type="ECO:0000313" key="4">
    <source>
        <dbReference type="Proteomes" id="UP000236291"/>
    </source>
</evidence>
<dbReference type="InterPro" id="IPR054722">
    <property type="entry name" value="PolX-like_BBD"/>
</dbReference>
<reference evidence="3 4" key="1">
    <citation type="journal article" date="2014" name="Am. J. Bot.">
        <title>Genome assembly and annotation for red clover (Trifolium pratense; Fabaceae).</title>
        <authorList>
            <person name="Istvanek J."/>
            <person name="Jaros M."/>
            <person name="Krenek A."/>
            <person name="Repkova J."/>
        </authorList>
    </citation>
    <scope>NUCLEOTIDE SEQUENCE [LARGE SCALE GENOMIC DNA]</scope>
    <source>
        <strain evidence="4">cv. Tatra</strain>
        <tissue evidence="3">Young leaves</tissue>
    </source>
</reference>
<dbReference type="Proteomes" id="UP000236291">
    <property type="component" value="Unassembled WGS sequence"/>
</dbReference>
<dbReference type="PANTHER" id="PTHR11439:SF498">
    <property type="entry name" value="DNAK FAMILY PROTEIN"/>
    <property type="match status" value="1"/>
</dbReference>
<evidence type="ECO:0000313" key="3">
    <source>
        <dbReference type="EMBL" id="PNX98890.1"/>
    </source>
</evidence>
<evidence type="ECO:0000256" key="1">
    <source>
        <dbReference type="SAM" id="MobiDB-lite"/>
    </source>
</evidence>
<sequence>RFSQGDYVRILQLHGDLYSLKQGDLSVTNYFTKIKILWDELCNFRPIPACDVSATARSQLLMLDPLPNLDKVFSVILQQERHLNIGIVPNPTALAIQAPPTSFHGRGKGSSKPNSYKQGHARQCTHCGRSNHVVENCFVKHGFPPGWKNKQAVHHVSAASSDEADDSDPSSVLSGLSKHQIQSNPPWLLDSGATDHFTCSLHWFSSYHPIKPVPVTLPNDTSFASVPNTTSAETDTVSSGLSAPSASVSSPNFDHSAPSSSSPIPIRVSTRVKHPPKYLGDYKCNVLNYLSGANYSSGMHYPLSDFTSFKHTSSTQTAYLLSLSTISEPQTYNQAVKHSCWRDAMDKEISALESNKTWTLTELPPDKKAIGAKWVYKIKRKSDGSIERFKARLVYALELVDAAGLLGCKPTSVLMLSQYITAPHQCHYDAALHILKYVKGCPGKSIFFSSTSNIKLTAFSDSDWAACPETRKSVTGFCIFLGSSLISWKSKKQATISRSSSEAEYRALTDTACEIQWLLFLLSDLHQSVYLPVYLYCENQSAIKIA</sequence>
<dbReference type="STRING" id="57577.A0A2K3N787"/>
<dbReference type="PANTHER" id="PTHR11439">
    <property type="entry name" value="GAG-POL-RELATED RETROTRANSPOSON"/>
    <property type="match status" value="1"/>
</dbReference>
<dbReference type="AlphaFoldDB" id="A0A2K3N787"/>
<accession>A0A2K3N787</accession>
<protein>
    <recommendedName>
        <fullName evidence="2">Retrovirus-related Pol polyprotein from transposon TNT 1-94-like beta-barrel domain-containing protein</fullName>
    </recommendedName>
</protein>
<feature type="non-terminal residue" evidence="3">
    <location>
        <position position="1"/>
    </location>
</feature>
<organism evidence="3 4">
    <name type="scientific">Trifolium pratense</name>
    <name type="common">Red clover</name>
    <dbReference type="NCBI Taxonomy" id="57577"/>
    <lineage>
        <taxon>Eukaryota</taxon>
        <taxon>Viridiplantae</taxon>
        <taxon>Streptophyta</taxon>
        <taxon>Embryophyta</taxon>
        <taxon>Tracheophyta</taxon>
        <taxon>Spermatophyta</taxon>
        <taxon>Magnoliopsida</taxon>
        <taxon>eudicotyledons</taxon>
        <taxon>Gunneridae</taxon>
        <taxon>Pentapetalae</taxon>
        <taxon>rosids</taxon>
        <taxon>fabids</taxon>
        <taxon>Fabales</taxon>
        <taxon>Fabaceae</taxon>
        <taxon>Papilionoideae</taxon>
        <taxon>50 kb inversion clade</taxon>
        <taxon>NPAAA clade</taxon>
        <taxon>Hologalegina</taxon>
        <taxon>IRL clade</taxon>
        <taxon>Trifolieae</taxon>
        <taxon>Trifolium</taxon>
    </lineage>
</organism>
<feature type="region of interest" description="Disordered" evidence="1">
    <location>
        <begin position="226"/>
        <end position="267"/>
    </location>
</feature>
<dbReference type="Pfam" id="PF22936">
    <property type="entry name" value="Pol_BBD"/>
    <property type="match status" value="1"/>
</dbReference>
<proteinExistence type="predicted"/>
<evidence type="ECO:0000259" key="2">
    <source>
        <dbReference type="Pfam" id="PF22936"/>
    </source>
</evidence>
<comment type="caution">
    <text evidence="3">The sequence shown here is derived from an EMBL/GenBank/DDBJ whole genome shotgun (WGS) entry which is preliminary data.</text>
</comment>
<feature type="compositionally biased region" description="Polar residues" evidence="1">
    <location>
        <begin position="226"/>
        <end position="236"/>
    </location>
</feature>
<name>A0A2K3N787_TRIPR</name>
<gene>
    <name evidence="3" type="ORF">L195_g022148</name>
</gene>
<feature type="compositionally biased region" description="Low complexity" evidence="1">
    <location>
        <begin position="237"/>
        <end position="265"/>
    </location>
</feature>
<feature type="region of interest" description="Disordered" evidence="1">
    <location>
        <begin position="154"/>
        <end position="177"/>
    </location>
</feature>
<dbReference type="CDD" id="cd09272">
    <property type="entry name" value="RNase_HI_RT_Ty1"/>
    <property type="match status" value="1"/>
</dbReference>
<dbReference type="EMBL" id="ASHM01017159">
    <property type="protein sequence ID" value="PNX98890.1"/>
    <property type="molecule type" value="Genomic_DNA"/>
</dbReference>
<reference evidence="3 4" key="2">
    <citation type="journal article" date="2017" name="Front. Plant Sci.">
        <title>Gene Classification and Mining of Molecular Markers Useful in Red Clover (Trifolium pratense) Breeding.</title>
        <authorList>
            <person name="Istvanek J."/>
            <person name="Dluhosova J."/>
            <person name="Dluhos P."/>
            <person name="Patkova L."/>
            <person name="Nedelnik J."/>
            <person name="Repkova J."/>
        </authorList>
    </citation>
    <scope>NUCLEOTIDE SEQUENCE [LARGE SCALE GENOMIC DNA]</scope>
    <source>
        <strain evidence="4">cv. Tatra</strain>
        <tissue evidence="3">Young leaves</tissue>
    </source>
</reference>